<dbReference type="Proteomes" id="UP001500621">
    <property type="component" value="Unassembled WGS sequence"/>
</dbReference>
<dbReference type="Gene3D" id="2.160.10.10">
    <property type="entry name" value="Hexapeptide repeat proteins"/>
    <property type="match status" value="1"/>
</dbReference>
<dbReference type="SUPFAM" id="SSF53448">
    <property type="entry name" value="Nucleotide-diphospho-sugar transferases"/>
    <property type="match status" value="1"/>
</dbReference>
<evidence type="ECO:0000313" key="8">
    <source>
        <dbReference type="Proteomes" id="UP001500621"/>
    </source>
</evidence>
<dbReference type="SUPFAM" id="SSF51161">
    <property type="entry name" value="Trimeric LpxA-like enzymes"/>
    <property type="match status" value="1"/>
</dbReference>
<keyword evidence="8" id="KW-1185">Reference proteome</keyword>
<dbReference type="Gene3D" id="3.90.550.10">
    <property type="entry name" value="Spore Coat Polysaccharide Biosynthesis Protein SpsA, Chain A"/>
    <property type="match status" value="1"/>
</dbReference>
<evidence type="ECO:0000259" key="6">
    <source>
        <dbReference type="Pfam" id="PF24894"/>
    </source>
</evidence>
<dbReference type="GO" id="GO:0016779">
    <property type="term" value="F:nucleotidyltransferase activity"/>
    <property type="evidence" value="ECO:0007669"/>
    <property type="project" value="UniProtKB-KW"/>
</dbReference>
<feature type="domain" description="Glucose-1-phosphate adenylyltransferase/Bifunctional protein GlmU-like C-terminal hexapeptide" evidence="6">
    <location>
        <begin position="304"/>
        <end position="378"/>
    </location>
</feature>
<dbReference type="EMBL" id="BAABIM010000001">
    <property type="protein sequence ID" value="GAA4671472.1"/>
    <property type="molecule type" value="Genomic_DNA"/>
</dbReference>
<evidence type="ECO:0000313" key="7">
    <source>
        <dbReference type="EMBL" id="GAA4671472.1"/>
    </source>
</evidence>
<dbReference type="InterPro" id="IPR011004">
    <property type="entry name" value="Trimer_LpxA-like_sf"/>
</dbReference>
<organism evidence="7 8">
    <name type="scientific">Nocardioides nanhaiensis</name>
    <dbReference type="NCBI Taxonomy" id="1476871"/>
    <lineage>
        <taxon>Bacteria</taxon>
        <taxon>Bacillati</taxon>
        <taxon>Actinomycetota</taxon>
        <taxon>Actinomycetes</taxon>
        <taxon>Propionibacteriales</taxon>
        <taxon>Nocardioidaceae</taxon>
        <taxon>Nocardioides</taxon>
    </lineage>
</organism>
<protein>
    <submittedName>
        <fullName evidence="7">Glucose-1-phosphate adenylyltransferase family protein</fullName>
    </submittedName>
</protein>
<keyword evidence="2" id="KW-0808">Transferase</keyword>
<dbReference type="CDD" id="cd04651">
    <property type="entry name" value="LbH_G1P_AT_C"/>
    <property type="match status" value="1"/>
</dbReference>
<name>A0ABP8VV03_9ACTN</name>
<evidence type="ECO:0000256" key="4">
    <source>
        <dbReference type="ARBA" id="ARBA00023056"/>
    </source>
</evidence>
<proteinExistence type="inferred from homology"/>
<evidence type="ECO:0000256" key="1">
    <source>
        <dbReference type="ARBA" id="ARBA00010443"/>
    </source>
</evidence>
<evidence type="ECO:0000256" key="3">
    <source>
        <dbReference type="ARBA" id="ARBA00022695"/>
    </source>
</evidence>
<dbReference type="InterPro" id="IPR005835">
    <property type="entry name" value="NTP_transferase_dom"/>
</dbReference>
<dbReference type="InterPro" id="IPR011831">
    <property type="entry name" value="ADP-Glc_PPase"/>
</dbReference>
<evidence type="ECO:0000256" key="2">
    <source>
        <dbReference type="ARBA" id="ARBA00022679"/>
    </source>
</evidence>
<reference evidence="8" key="1">
    <citation type="journal article" date="2019" name="Int. J. Syst. Evol. Microbiol.">
        <title>The Global Catalogue of Microorganisms (GCM) 10K type strain sequencing project: providing services to taxonomists for standard genome sequencing and annotation.</title>
        <authorList>
            <consortium name="The Broad Institute Genomics Platform"/>
            <consortium name="The Broad Institute Genome Sequencing Center for Infectious Disease"/>
            <person name="Wu L."/>
            <person name="Ma J."/>
        </authorList>
    </citation>
    <scope>NUCLEOTIDE SEQUENCE [LARGE SCALE GENOMIC DNA]</scope>
    <source>
        <strain evidence="8">JCM 18127</strain>
    </source>
</reference>
<keyword evidence="4" id="KW-0320">Glycogen biosynthesis</keyword>
<dbReference type="Pfam" id="PF24894">
    <property type="entry name" value="Hexapep_GlmU"/>
    <property type="match status" value="1"/>
</dbReference>
<accession>A0ABP8VV03</accession>
<feature type="domain" description="Nucleotidyl transferase" evidence="5">
    <location>
        <begin position="8"/>
        <end position="274"/>
    </location>
</feature>
<evidence type="ECO:0000259" key="5">
    <source>
        <dbReference type="Pfam" id="PF00483"/>
    </source>
</evidence>
<sequence>MRGPRVLAIVQAGGAGGRMEVLTRERAKPALSFAGAYQLIDFPLSILTHSGISDVWLSVQFLGATLEEQVANGRPWDLDRTRGGLRLLMPEEGTGGLDEEGFARGNADQLFRLRDQVSAFDPDVLVVLSADHVYSYDVSELVEAHLEAGAEATLLTTRTPSGDDARDHAVVETADGNGGGRVTGFAYKPDEPATDVIATEVIAYDPRVLREVLEELHRELGADAEEGDTGLGDFGDHLVPRLLERGRVHAVPLEGYWRDVGQPHLYLRAHQELQAEGRGVLDVPGWPILSRQPQRSPARLLQGSEVVDSLVSPGCRVAGRVVRSTLGPGVEVHAGASVVDSVVMAGTVVHGGAHVARSIIDTRCEVGEGARVGSEQASLDDAEQLTLVGRDSRIAAGAVVAAGARLEPGTTA</sequence>
<keyword evidence="3 7" id="KW-0548">Nucleotidyltransferase</keyword>
<dbReference type="RefSeq" id="WP_345262478.1">
    <property type="nucleotide sequence ID" value="NZ_BAABIM010000001.1"/>
</dbReference>
<dbReference type="Pfam" id="PF00483">
    <property type="entry name" value="NTP_transferase"/>
    <property type="match status" value="1"/>
</dbReference>
<dbReference type="PANTHER" id="PTHR43523:SF2">
    <property type="entry name" value="GLUCOSE-1-PHOSPHATE ADENYLYLTRANSFERASE"/>
    <property type="match status" value="1"/>
</dbReference>
<dbReference type="InterPro" id="IPR029044">
    <property type="entry name" value="Nucleotide-diphossugar_trans"/>
</dbReference>
<dbReference type="InterPro" id="IPR056818">
    <property type="entry name" value="GlmU/GlgC-like_hexapep"/>
</dbReference>
<comment type="similarity">
    <text evidence="1">Belongs to the bacterial/plant glucose-1-phosphate adenylyltransferase family.</text>
</comment>
<dbReference type="PANTHER" id="PTHR43523">
    <property type="entry name" value="GLUCOSE-1-PHOSPHATE ADENYLYLTRANSFERASE-RELATED"/>
    <property type="match status" value="1"/>
</dbReference>
<comment type="caution">
    <text evidence="7">The sequence shown here is derived from an EMBL/GenBank/DDBJ whole genome shotgun (WGS) entry which is preliminary data.</text>
</comment>
<gene>
    <name evidence="7" type="ORF">GCM10023226_05090</name>
</gene>